<evidence type="ECO:0000313" key="7">
    <source>
        <dbReference type="EMBL" id="SFD80375.1"/>
    </source>
</evidence>
<comment type="cofactor">
    <cofactor evidence="1">
        <name>Zn(2+)</name>
        <dbReference type="ChEBI" id="CHEBI:29105"/>
    </cofactor>
</comment>
<dbReference type="PANTHER" id="PTHR43808:SF31">
    <property type="entry name" value="N-ACETYL-L-CITRULLINE DEACETYLASE"/>
    <property type="match status" value="1"/>
</dbReference>
<evidence type="ECO:0000256" key="2">
    <source>
        <dbReference type="ARBA" id="ARBA00022723"/>
    </source>
</evidence>
<gene>
    <name evidence="7" type="ORF">SAMN05216297_11278</name>
</gene>
<dbReference type="InterPro" id="IPR011650">
    <property type="entry name" value="Peptidase_M20_dimer"/>
</dbReference>
<evidence type="ECO:0000256" key="3">
    <source>
        <dbReference type="ARBA" id="ARBA00022801"/>
    </source>
</evidence>
<keyword evidence="8" id="KW-1185">Reference proteome</keyword>
<dbReference type="InterPro" id="IPR036264">
    <property type="entry name" value="Bact_exopeptidase_dim_dom"/>
</dbReference>
<dbReference type="Pfam" id="PF07687">
    <property type="entry name" value="M20_dimer"/>
    <property type="match status" value="1"/>
</dbReference>
<dbReference type="STRING" id="739143.SAMN05216297_11278"/>
<dbReference type="EMBL" id="FOMH01000012">
    <property type="protein sequence ID" value="SFD80375.1"/>
    <property type="molecule type" value="Genomic_DNA"/>
</dbReference>
<dbReference type="Pfam" id="PF01546">
    <property type="entry name" value="Peptidase_M20"/>
    <property type="match status" value="1"/>
</dbReference>
<dbReference type="Gene3D" id="3.30.70.360">
    <property type="match status" value="1"/>
</dbReference>
<dbReference type="PANTHER" id="PTHR43808">
    <property type="entry name" value="ACETYLORNITHINE DEACETYLASE"/>
    <property type="match status" value="1"/>
</dbReference>
<dbReference type="SUPFAM" id="SSF53187">
    <property type="entry name" value="Zn-dependent exopeptidases"/>
    <property type="match status" value="1"/>
</dbReference>
<accession>A0A1I1VC51</accession>
<sequence>MTSSLRGKETKPMKSIDTLTQEAISLLKSLIETPSFSSEEDQTALLIENWFNQNEIPFKRENNNVWAFNKYFDENKPTLLLNSHHDTVRPNQAYTNDPFKAIEKDGKLFGLGSNDAGGCLVSLLATFVHFYENQNLSHNIVIVASAEEESSGKNGLNSVLKHLPELDCAIVGEPTLMQLAVAEKGLLVLDVKVKGTASHAAHQNDDNALYKSIPVMEWFKNYKFDKISDVLGPVKMTVTQINAGKQHNVVPSECDLVVDIRVTDRYTNAEILEVVKANVNAEVTPRSMHLNSSSIPIEHGLVQAGIALGRTTYGSPTLSDQSVLSCQSLKLGPGETLRSHSADEFIFVNEIVEGVDLYIKILTDFFKL</sequence>
<protein>
    <submittedName>
        <fullName evidence="7">Acetylornithine deacetylase</fullName>
    </submittedName>
</protein>
<dbReference type="AlphaFoldDB" id="A0A1I1VC51"/>
<dbReference type="SUPFAM" id="SSF55031">
    <property type="entry name" value="Bacterial exopeptidase dimerisation domain"/>
    <property type="match status" value="1"/>
</dbReference>
<dbReference type="GO" id="GO:0008777">
    <property type="term" value="F:acetylornithine deacetylase activity"/>
    <property type="evidence" value="ECO:0007669"/>
    <property type="project" value="TreeGrafter"/>
</dbReference>
<name>A0A1I1VC51_9FLAO</name>
<reference evidence="8" key="1">
    <citation type="submission" date="2016-10" db="EMBL/GenBank/DDBJ databases">
        <authorList>
            <person name="Varghese N."/>
            <person name="Submissions S."/>
        </authorList>
    </citation>
    <scope>NUCLEOTIDE SEQUENCE [LARGE SCALE GENOMIC DNA]</scope>
    <source>
        <strain evidence="8">CGMCC 1.10370</strain>
    </source>
</reference>
<dbReference type="Gene3D" id="3.40.630.10">
    <property type="entry name" value="Zn peptidases"/>
    <property type="match status" value="1"/>
</dbReference>
<proteinExistence type="predicted"/>
<dbReference type="Proteomes" id="UP000199672">
    <property type="component" value="Unassembled WGS sequence"/>
</dbReference>
<dbReference type="GO" id="GO:0006526">
    <property type="term" value="P:L-arginine biosynthetic process"/>
    <property type="evidence" value="ECO:0007669"/>
    <property type="project" value="TreeGrafter"/>
</dbReference>
<evidence type="ECO:0000256" key="1">
    <source>
        <dbReference type="ARBA" id="ARBA00001947"/>
    </source>
</evidence>
<evidence type="ECO:0000313" key="8">
    <source>
        <dbReference type="Proteomes" id="UP000199672"/>
    </source>
</evidence>
<dbReference type="InterPro" id="IPR050072">
    <property type="entry name" value="Peptidase_M20A"/>
</dbReference>
<dbReference type="CDD" id="cd05651">
    <property type="entry name" value="M20_ArgE_DapE-like"/>
    <property type="match status" value="1"/>
</dbReference>
<keyword evidence="5" id="KW-0170">Cobalt</keyword>
<keyword evidence="2" id="KW-0479">Metal-binding</keyword>
<evidence type="ECO:0000256" key="5">
    <source>
        <dbReference type="ARBA" id="ARBA00023285"/>
    </source>
</evidence>
<organism evidence="7 8">
    <name type="scientific">Flavobacterium phragmitis</name>
    <dbReference type="NCBI Taxonomy" id="739143"/>
    <lineage>
        <taxon>Bacteria</taxon>
        <taxon>Pseudomonadati</taxon>
        <taxon>Bacteroidota</taxon>
        <taxon>Flavobacteriia</taxon>
        <taxon>Flavobacteriales</taxon>
        <taxon>Flavobacteriaceae</taxon>
        <taxon>Flavobacterium</taxon>
    </lineage>
</organism>
<evidence type="ECO:0000259" key="6">
    <source>
        <dbReference type="Pfam" id="PF07687"/>
    </source>
</evidence>
<dbReference type="InterPro" id="IPR001261">
    <property type="entry name" value="ArgE/DapE_CS"/>
</dbReference>
<keyword evidence="3" id="KW-0378">Hydrolase</keyword>
<evidence type="ECO:0000256" key="4">
    <source>
        <dbReference type="ARBA" id="ARBA00022833"/>
    </source>
</evidence>
<dbReference type="GO" id="GO:0046872">
    <property type="term" value="F:metal ion binding"/>
    <property type="evidence" value="ECO:0007669"/>
    <property type="project" value="UniProtKB-KW"/>
</dbReference>
<feature type="domain" description="Peptidase M20 dimerisation" evidence="6">
    <location>
        <begin position="181"/>
        <end position="282"/>
    </location>
</feature>
<dbReference type="PROSITE" id="PS00758">
    <property type="entry name" value="ARGE_DAPE_CPG2_1"/>
    <property type="match status" value="1"/>
</dbReference>
<dbReference type="InterPro" id="IPR002933">
    <property type="entry name" value="Peptidase_M20"/>
</dbReference>
<keyword evidence="4" id="KW-0862">Zinc</keyword>